<accession>A0ABP0U4U4</accession>
<evidence type="ECO:0000313" key="4">
    <source>
        <dbReference type="EMBL" id="CAK9212567.1"/>
    </source>
</evidence>
<evidence type="ECO:0000256" key="2">
    <source>
        <dbReference type="ARBA" id="ARBA00025223"/>
    </source>
</evidence>
<dbReference type="EMBL" id="OZ019911">
    <property type="protein sequence ID" value="CAK9212567.1"/>
    <property type="molecule type" value="Genomic_DNA"/>
</dbReference>
<keyword evidence="5" id="KW-1185">Reference proteome</keyword>
<gene>
    <name evidence="4" type="ORF">CSSPTR1EN2_LOCUS11301</name>
</gene>
<feature type="region of interest" description="Disordered" evidence="3">
    <location>
        <begin position="280"/>
        <end position="360"/>
    </location>
</feature>
<dbReference type="PANTHER" id="PTHR10460:SF0">
    <property type="entry name" value="ABELSON INTERACTING PROTEIN, ISOFORM D"/>
    <property type="match status" value="1"/>
</dbReference>
<comment type="similarity">
    <text evidence="1">Belongs to the ABI family.</text>
</comment>
<feature type="compositionally biased region" description="Polar residues" evidence="3">
    <location>
        <begin position="208"/>
        <end position="217"/>
    </location>
</feature>
<feature type="compositionally biased region" description="Polar residues" evidence="3">
    <location>
        <begin position="1"/>
        <end position="13"/>
    </location>
</feature>
<feature type="region of interest" description="Disordered" evidence="3">
    <location>
        <begin position="1"/>
        <end position="25"/>
    </location>
</feature>
<feature type="compositionally biased region" description="Acidic residues" evidence="3">
    <location>
        <begin position="14"/>
        <end position="24"/>
    </location>
</feature>
<feature type="compositionally biased region" description="Polar residues" evidence="3">
    <location>
        <begin position="291"/>
        <end position="340"/>
    </location>
</feature>
<organism evidence="4 5">
    <name type="scientific">Sphagnum troendelagicum</name>
    <dbReference type="NCBI Taxonomy" id="128251"/>
    <lineage>
        <taxon>Eukaryota</taxon>
        <taxon>Viridiplantae</taxon>
        <taxon>Streptophyta</taxon>
        <taxon>Embryophyta</taxon>
        <taxon>Bryophyta</taxon>
        <taxon>Sphagnophytina</taxon>
        <taxon>Sphagnopsida</taxon>
        <taxon>Sphagnales</taxon>
        <taxon>Sphagnaceae</taxon>
        <taxon>Sphagnum</taxon>
    </lineage>
</organism>
<evidence type="ECO:0000256" key="3">
    <source>
        <dbReference type="SAM" id="MobiDB-lite"/>
    </source>
</evidence>
<dbReference type="Proteomes" id="UP001497512">
    <property type="component" value="Chromosome 19"/>
</dbReference>
<sequence length="360" mass="39111">MDQASNGSLMQSYNEDEVEDDEEIERSRHFAQALKELKSLRPQLYSAAEYCESSYLYSDQKQVVLDNLKEYSVKALVNAVDHLGTVAYKFNDLLSHETSEISTTELRAASLAQRMRSCQEHSDREGLKQQSLAKPMQVNHKHYVLPEPYPLVEENTTTILRERFDSSQVRSKSRSSRQTKESNTTAEPQLVAPPPPPLSKDPSPSSDIAGSSESNPSAWHFASDGPTVANTTASNGQQPAIGVVATGQRTPPPASGAKVLETSLPKGSFLTSSLYNAKSMPKTMEAGSGGLSSSKYPDSAKVSATRSGSFTPLKTAPTAQSKVGPLSRSSTMLPESSGSTKESRPRSKSLLRSLLSRRKP</sequence>
<name>A0ABP0U4U4_9BRYO</name>
<dbReference type="Gene3D" id="6.10.140.1620">
    <property type="match status" value="1"/>
</dbReference>
<evidence type="ECO:0000313" key="5">
    <source>
        <dbReference type="Proteomes" id="UP001497512"/>
    </source>
</evidence>
<dbReference type="PANTHER" id="PTHR10460">
    <property type="entry name" value="ABL INTERACTOR FAMILY MEMBER"/>
    <property type="match status" value="1"/>
</dbReference>
<protein>
    <submittedName>
        <fullName evidence="4">Uncharacterized protein</fullName>
    </submittedName>
</protein>
<dbReference type="InterPro" id="IPR028457">
    <property type="entry name" value="ABI"/>
</dbReference>
<comment type="function">
    <text evidence="2">Involved in regulation of actin and microtubule organization. Part of a WAVE complex that activates the Arp2/3 complex.</text>
</comment>
<evidence type="ECO:0000256" key="1">
    <source>
        <dbReference type="ARBA" id="ARBA00010020"/>
    </source>
</evidence>
<reference evidence="4" key="1">
    <citation type="submission" date="2024-02" db="EMBL/GenBank/DDBJ databases">
        <authorList>
            <consortium name="ELIXIR-Norway"/>
            <consortium name="Elixir Norway"/>
        </authorList>
    </citation>
    <scope>NUCLEOTIDE SEQUENCE</scope>
</reference>
<feature type="region of interest" description="Disordered" evidence="3">
    <location>
        <begin position="162"/>
        <end position="234"/>
    </location>
</feature>
<proteinExistence type="inferred from homology"/>